<dbReference type="InterPro" id="IPR004714">
    <property type="entry name" value="Cyt_oxidase_maturation_cbb3"/>
</dbReference>
<evidence type="ECO:0000313" key="2">
    <source>
        <dbReference type="EMBL" id="PRY96060.1"/>
    </source>
</evidence>
<dbReference type="PANTHER" id="PTHR41532">
    <property type="entry name" value="FIXS PROTEIN"/>
    <property type="match status" value="1"/>
</dbReference>
<dbReference type="NCBIfam" id="TIGR00847">
    <property type="entry name" value="ccoS"/>
    <property type="match status" value="1"/>
</dbReference>
<organism evidence="2 3">
    <name type="scientific">Jezberella montanilacus</name>
    <dbReference type="NCBI Taxonomy" id="323426"/>
    <lineage>
        <taxon>Bacteria</taxon>
        <taxon>Pseudomonadati</taxon>
        <taxon>Pseudomonadota</taxon>
        <taxon>Betaproteobacteria</taxon>
        <taxon>Burkholderiales</taxon>
        <taxon>Alcaligenaceae</taxon>
        <taxon>Jezberella</taxon>
    </lineage>
</organism>
<keyword evidence="3" id="KW-1185">Reference proteome</keyword>
<dbReference type="EMBL" id="PVTV01000019">
    <property type="protein sequence ID" value="PRY96060.1"/>
    <property type="molecule type" value="Genomic_DNA"/>
</dbReference>
<dbReference type="PANTHER" id="PTHR41532:SF1">
    <property type="entry name" value="FIXS PROTEIN"/>
    <property type="match status" value="1"/>
</dbReference>
<gene>
    <name evidence="2" type="ORF">BCM14_3000</name>
</gene>
<proteinExistence type="predicted"/>
<keyword evidence="1" id="KW-0472">Membrane</keyword>
<evidence type="ECO:0000313" key="3">
    <source>
        <dbReference type="Proteomes" id="UP000238308"/>
    </source>
</evidence>
<dbReference type="Pfam" id="PF03597">
    <property type="entry name" value="FixS"/>
    <property type="match status" value="1"/>
</dbReference>
<dbReference type="AlphaFoldDB" id="A0A2T0XAU8"/>
<dbReference type="Proteomes" id="UP000238308">
    <property type="component" value="Unassembled WGS sequence"/>
</dbReference>
<protein>
    <submittedName>
        <fullName evidence="2">Cbb3-type cytochrome oxidase maturation protein</fullName>
    </submittedName>
</protein>
<evidence type="ECO:0000256" key="1">
    <source>
        <dbReference type="SAM" id="Phobius"/>
    </source>
</evidence>
<dbReference type="RefSeq" id="WP_106228815.1">
    <property type="nucleotide sequence ID" value="NZ_PVTV01000019.1"/>
</dbReference>
<keyword evidence="1" id="KW-0812">Transmembrane</keyword>
<keyword evidence="1" id="KW-1133">Transmembrane helix</keyword>
<reference evidence="2 3" key="1">
    <citation type="submission" date="2018-03" db="EMBL/GenBank/DDBJ databases">
        <title>Genomic Encyclopedia of Type Strains, Phase III (KMG-III): the genomes of soil and plant-associated and newly described type strains.</title>
        <authorList>
            <person name="Whitman W."/>
        </authorList>
    </citation>
    <scope>NUCLEOTIDE SEQUENCE [LARGE SCALE GENOMIC DNA]</scope>
    <source>
        <strain evidence="2 3">MWH-P2sevCIIIb</strain>
    </source>
</reference>
<comment type="caution">
    <text evidence="2">The sequence shown here is derived from an EMBL/GenBank/DDBJ whole genome shotgun (WGS) entry which is preliminary data.</text>
</comment>
<accession>A0A2T0XAU8</accession>
<name>A0A2T0XAU8_9BURK</name>
<dbReference type="OrthoDB" id="9802763at2"/>
<sequence>MESLYILIPLSILVIALIAWVFSWAIKNDQFEDMKGPGEAILLDDDTPKQDQ</sequence>
<feature type="transmembrane region" description="Helical" evidence="1">
    <location>
        <begin position="6"/>
        <end position="26"/>
    </location>
</feature>